<comment type="subcellular location">
    <subcellularLocation>
        <location evidence="1">Cell membrane</location>
        <topology evidence="1">Multi-pass membrane protein</topology>
    </subcellularLocation>
</comment>
<feature type="domain" description="Polysaccharide chain length determinant N-terminal" evidence="7">
    <location>
        <begin position="5"/>
        <end position="38"/>
    </location>
</feature>
<dbReference type="InterPro" id="IPR003856">
    <property type="entry name" value="LPS_length_determ_N"/>
</dbReference>
<dbReference type="Pfam" id="PF02706">
    <property type="entry name" value="Wzz"/>
    <property type="match status" value="1"/>
</dbReference>
<sequence length="39" mass="4420">MGDVVDLSKVLKVLKQNLKWIVIIPVVFLIIAMALTYFS</sequence>
<keyword evidence="5 6" id="KW-0472">Membrane</keyword>
<proteinExistence type="predicted"/>
<keyword evidence="4 6" id="KW-1133">Transmembrane helix</keyword>
<accession>A0A378ME30</accession>
<organism evidence="8 9">
    <name type="scientific">Listeria grayi</name>
    <name type="common">Listeria murrayi</name>
    <dbReference type="NCBI Taxonomy" id="1641"/>
    <lineage>
        <taxon>Bacteria</taxon>
        <taxon>Bacillati</taxon>
        <taxon>Bacillota</taxon>
        <taxon>Bacilli</taxon>
        <taxon>Bacillales</taxon>
        <taxon>Listeriaceae</taxon>
        <taxon>Listeria</taxon>
    </lineage>
</organism>
<name>A0A378ME30_LISGR</name>
<evidence type="ECO:0000256" key="1">
    <source>
        <dbReference type="ARBA" id="ARBA00004651"/>
    </source>
</evidence>
<evidence type="ECO:0000313" key="8">
    <source>
        <dbReference type="EMBL" id="STY43612.1"/>
    </source>
</evidence>
<dbReference type="GO" id="GO:0005886">
    <property type="term" value="C:plasma membrane"/>
    <property type="evidence" value="ECO:0007669"/>
    <property type="project" value="UniProtKB-SubCell"/>
</dbReference>
<dbReference type="Proteomes" id="UP000254879">
    <property type="component" value="Unassembled WGS sequence"/>
</dbReference>
<evidence type="ECO:0000256" key="3">
    <source>
        <dbReference type="ARBA" id="ARBA00022692"/>
    </source>
</evidence>
<keyword evidence="3 6" id="KW-0812">Transmembrane</keyword>
<keyword evidence="2" id="KW-1003">Cell membrane</keyword>
<evidence type="ECO:0000256" key="5">
    <source>
        <dbReference type="ARBA" id="ARBA00023136"/>
    </source>
</evidence>
<gene>
    <name evidence="8" type="ORF">NCTC10815_00911</name>
</gene>
<reference evidence="8 9" key="1">
    <citation type="submission" date="2018-06" db="EMBL/GenBank/DDBJ databases">
        <authorList>
            <consortium name="Pathogen Informatics"/>
            <person name="Doyle S."/>
        </authorList>
    </citation>
    <scope>NUCLEOTIDE SEQUENCE [LARGE SCALE GENOMIC DNA]</scope>
    <source>
        <strain evidence="9">NCTC 10815</strain>
    </source>
</reference>
<evidence type="ECO:0000256" key="6">
    <source>
        <dbReference type="SAM" id="Phobius"/>
    </source>
</evidence>
<evidence type="ECO:0000259" key="7">
    <source>
        <dbReference type="Pfam" id="PF02706"/>
    </source>
</evidence>
<evidence type="ECO:0000256" key="4">
    <source>
        <dbReference type="ARBA" id="ARBA00022989"/>
    </source>
</evidence>
<feature type="transmembrane region" description="Helical" evidence="6">
    <location>
        <begin position="20"/>
        <end position="38"/>
    </location>
</feature>
<dbReference type="AlphaFoldDB" id="A0A378ME30"/>
<evidence type="ECO:0000313" key="9">
    <source>
        <dbReference type="Proteomes" id="UP000254879"/>
    </source>
</evidence>
<protein>
    <recommendedName>
        <fullName evidence="7">Polysaccharide chain length determinant N-terminal domain-containing protein</fullName>
    </recommendedName>
</protein>
<evidence type="ECO:0000256" key="2">
    <source>
        <dbReference type="ARBA" id="ARBA00022475"/>
    </source>
</evidence>
<dbReference type="EMBL" id="UGPG01000001">
    <property type="protein sequence ID" value="STY43612.1"/>
    <property type="molecule type" value="Genomic_DNA"/>
</dbReference>